<evidence type="ECO:0000313" key="2">
    <source>
        <dbReference type="EMBL" id="KIW22672.1"/>
    </source>
</evidence>
<protein>
    <submittedName>
        <fullName evidence="2">Uncharacterized protein</fullName>
    </submittedName>
</protein>
<dbReference type="VEuPathDB" id="FungiDB:PV07_10946"/>
<keyword evidence="3" id="KW-1185">Reference proteome</keyword>
<feature type="compositionally biased region" description="Basic and acidic residues" evidence="1">
    <location>
        <begin position="12"/>
        <end position="26"/>
    </location>
</feature>
<sequence>MGPLNLLRTTRRRDPRDEGETEMDRWTDTKRGRGLFAAQCSQCRLPRIMMNRLFRLVSHATTSFWEAVRGGFARAEESESSQREVSWERGTGMGKRARSGGRRGGNC</sequence>
<dbReference type="AlphaFoldDB" id="A0A0D2ACU0"/>
<accession>A0A0D2ACU0</accession>
<dbReference type="RefSeq" id="XP_016242888.1">
    <property type="nucleotide sequence ID" value="XM_016398326.1"/>
</dbReference>
<dbReference type="GeneID" id="27350140"/>
<proteinExistence type="predicted"/>
<reference evidence="2 3" key="1">
    <citation type="submission" date="2015-01" db="EMBL/GenBank/DDBJ databases">
        <title>The Genome Sequence of Cladophialophora immunda CBS83496.</title>
        <authorList>
            <consortium name="The Broad Institute Genomics Platform"/>
            <person name="Cuomo C."/>
            <person name="de Hoog S."/>
            <person name="Gorbushina A."/>
            <person name="Stielow B."/>
            <person name="Teixiera M."/>
            <person name="Abouelleil A."/>
            <person name="Chapman S.B."/>
            <person name="Priest M."/>
            <person name="Young S.K."/>
            <person name="Wortman J."/>
            <person name="Nusbaum C."/>
            <person name="Birren B."/>
        </authorList>
    </citation>
    <scope>NUCLEOTIDE SEQUENCE [LARGE SCALE GENOMIC DNA]</scope>
    <source>
        <strain evidence="2 3">CBS 83496</strain>
    </source>
</reference>
<feature type="region of interest" description="Disordered" evidence="1">
    <location>
        <begin position="1"/>
        <end position="26"/>
    </location>
</feature>
<gene>
    <name evidence="2" type="ORF">PV07_10946</name>
</gene>
<organism evidence="2 3">
    <name type="scientific">Cladophialophora immunda</name>
    <dbReference type="NCBI Taxonomy" id="569365"/>
    <lineage>
        <taxon>Eukaryota</taxon>
        <taxon>Fungi</taxon>
        <taxon>Dikarya</taxon>
        <taxon>Ascomycota</taxon>
        <taxon>Pezizomycotina</taxon>
        <taxon>Eurotiomycetes</taxon>
        <taxon>Chaetothyriomycetidae</taxon>
        <taxon>Chaetothyriales</taxon>
        <taxon>Herpotrichiellaceae</taxon>
        <taxon>Cladophialophora</taxon>
    </lineage>
</organism>
<dbReference type="Proteomes" id="UP000054466">
    <property type="component" value="Unassembled WGS sequence"/>
</dbReference>
<dbReference type="HOGENOM" id="CLU_2209756_0_0_1"/>
<evidence type="ECO:0000256" key="1">
    <source>
        <dbReference type="SAM" id="MobiDB-lite"/>
    </source>
</evidence>
<dbReference type="EMBL" id="KN847046">
    <property type="protein sequence ID" value="KIW22672.1"/>
    <property type="molecule type" value="Genomic_DNA"/>
</dbReference>
<name>A0A0D2ACU0_9EURO</name>
<feature type="region of interest" description="Disordered" evidence="1">
    <location>
        <begin position="75"/>
        <end position="107"/>
    </location>
</feature>
<evidence type="ECO:0000313" key="3">
    <source>
        <dbReference type="Proteomes" id="UP000054466"/>
    </source>
</evidence>
<feature type="compositionally biased region" description="Basic and acidic residues" evidence="1">
    <location>
        <begin position="75"/>
        <end position="87"/>
    </location>
</feature>